<feature type="domain" description="EamA" evidence="8">
    <location>
        <begin position="150"/>
        <end position="286"/>
    </location>
</feature>
<dbReference type="SUPFAM" id="SSF103481">
    <property type="entry name" value="Multidrug resistance efflux transporter EmrE"/>
    <property type="match status" value="2"/>
</dbReference>
<organism evidence="9 10">
    <name type="scientific">Peribacillus deserti</name>
    <dbReference type="NCBI Taxonomy" id="673318"/>
    <lineage>
        <taxon>Bacteria</taxon>
        <taxon>Bacillati</taxon>
        <taxon>Bacillota</taxon>
        <taxon>Bacilli</taxon>
        <taxon>Bacillales</taxon>
        <taxon>Bacillaceae</taxon>
        <taxon>Peribacillus</taxon>
    </lineage>
</organism>
<evidence type="ECO:0000313" key="10">
    <source>
        <dbReference type="Proteomes" id="UP000234748"/>
    </source>
</evidence>
<dbReference type="InterPro" id="IPR037185">
    <property type="entry name" value="EmrE-like"/>
</dbReference>
<feature type="transmembrane region" description="Helical" evidence="7">
    <location>
        <begin position="7"/>
        <end position="28"/>
    </location>
</feature>
<feature type="transmembrane region" description="Helical" evidence="7">
    <location>
        <begin position="213"/>
        <end position="234"/>
    </location>
</feature>
<feature type="transmembrane region" description="Helical" evidence="7">
    <location>
        <begin position="121"/>
        <end position="139"/>
    </location>
</feature>
<dbReference type="PANTHER" id="PTHR32322:SF18">
    <property type="entry name" value="S-ADENOSYLMETHIONINE_S-ADENOSYLHOMOCYSTEINE TRANSPORTER"/>
    <property type="match status" value="1"/>
</dbReference>
<feature type="transmembrane region" description="Helical" evidence="7">
    <location>
        <begin position="246"/>
        <end position="265"/>
    </location>
</feature>
<feature type="transmembrane region" description="Helical" evidence="7">
    <location>
        <begin position="181"/>
        <end position="201"/>
    </location>
</feature>
<feature type="transmembrane region" description="Helical" evidence="7">
    <location>
        <begin position="94"/>
        <end position="114"/>
    </location>
</feature>
<name>A0A2N5M6F2_9BACI</name>
<proteinExistence type="inferred from homology"/>
<dbReference type="Proteomes" id="UP000234748">
    <property type="component" value="Unassembled WGS sequence"/>
</dbReference>
<feature type="transmembrane region" description="Helical" evidence="7">
    <location>
        <begin position="34"/>
        <end position="55"/>
    </location>
</feature>
<comment type="caution">
    <text evidence="9">The sequence shown here is derived from an EMBL/GenBank/DDBJ whole genome shotgun (WGS) entry which is preliminary data.</text>
</comment>
<sequence>MRTYRIYILLLLIMIPWGLNVTATKVLVDQFMPLTMTAFRIMTAGIGVFLVLLLLKRFRLPLKSEWKAIILGAILNVAGHHSFLSIGLKHTSGVNGGLILGIGPLLTVILSVLFLGSRLTWIKVLGFIIGVSGVFITVLEGKTGLQGASIGDFEVFLSMLSQAFSFILIKQASKTMDPRLLTGYMLFIGSFILLIIARLFEPEGIQSLSTGNTALWAIFLASALIATAFGHMSYNYCIGKLGAAEASIFLNLIPFFSLLGSGLFLGEKITASHLLGLVFIIAGVIIGSGAYKQLIFRKNKGINASL</sequence>
<feature type="domain" description="EamA" evidence="8">
    <location>
        <begin position="6"/>
        <end position="138"/>
    </location>
</feature>
<feature type="transmembrane region" description="Helical" evidence="7">
    <location>
        <begin position="67"/>
        <end position="88"/>
    </location>
</feature>
<dbReference type="GO" id="GO:0005886">
    <property type="term" value="C:plasma membrane"/>
    <property type="evidence" value="ECO:0007669"/>
    <property type="project" value="UniProtKB-SubCell"/>
</dbReference>
<dbReference type="InterPro" id="IPR050638">
    <property type="entry name" value="AA-Vitamin_Transporters"/>
</dbReference>
<evidence type="ECO:0000259" key="8">
    <source>
        <dbReference type="Pfam" id="PF00892"/>
    </source>
</evidence>
<evidence type="ECO:0000256" key="4">
    <source>
        <dbReference type="ARBA" id="ARBA00022692"/>
    </source>
</evidence>
<keyword evidence="5 7" id="KW-1133">Transmembrane helix</keyword>
<gene>
    <name evidence="9" type="ORF">CUU66_10475</name>
</gene>
<keyword evidence="10" id="KW-1185">Reference proteome</keyword>
<evidence type="ECO:0000256" key="2">
    <source>
        <dbReference type="ARBA" id="ARBA00007362"/>
    </source>
</evidence>
<dbReference type="RefSeq" id="WP_101641811.1">
    <property type="nucleotide sequence ID" value="NZ_PGUY01000031.1"/>
</dbReference>
<evidence type="ECO:0000256" key="6">
    <source>
        <dbReference type="ARBA" id="ARBA00023136"/>
    </source>
</evidence>
<keyword evidence="6 7" id="KW-0472">Membrane</keyword>
<dbReference type="OrthoDB" id="4529062at2"/>
<reference evidence="9 10" key="1">
    <citation type="submission" date="2017-11" db="EMBL/GenBank/DDBJ databases">
        <title>Comparitive Functional Genomics of Dry Heat Resistant strains isolated from the Viking Spacecraft.</title>
        <authorList>
            <person name="Seuylemezian A."/>
            <person name="Cooper K."/>
            <person name="Vaishampayan P."/>
        </authorList>
    </citation>
    <scope>NUCLEOTIDE SEQUENCE [LARGE SCALE GENOMIC DNA]</scope>
    <source>
        <strain evidence="9 10">V1-29</strain>
    </source>
</reference>
<dbReference type="PANTHER" id="PTHR32322">
    <property type="entry name" value="INNER MEMBRANE TRANSPORTER"/>
    <property type="match status" value="1"/>
</dbReference>
<evidence type="ECO:0000256" key="3">
    <source>
        <dbReference type="ARBA" id="ARBA00022475"/>
    </source>
</evidence>
<dbReference type="Pfam" id="PF00892">
    <property type="entry name" value="EamA"/>
    <property type="match status" value="2"/>
</dbReference>
<accession>A0A2N5M6F2</accession>
<feature type="transmembrane region" description="Helical" evidence="7">
    <location>
        <begin position="271"/>
        <end position="291"/>
    </location>
</feature>
<evidence type="ECO:0000256" key="5">
    <source>
        <dbReference type="ARBA" id="ARBA00022989"/>
    </source>
</evidence>
<dbReference type="InterPro" id="IPR000620">
    <property type="entry name" value="EamA_dom"/>
</dbReference>
<comment type="subcellular location">
    <subcellularLocation>
        <location evidence="1">Cell membrane</location>
        <topology evidence="1">Multi-pass membrane protein</topology>
    </subcellularLocation>
</comment>
<comment type="similarity">
    <text evidence="2">Belongs to the EamA transporter family.</text>
</comment>
<evidence type="ECO:0000256" key="1">
    <source>
        <dbReference type="ARBA" id="ARBA00004651"/>
    </source>
</evidence>
<evidence type="ECO:0000313" key="9">
    <source>
        <dbReference type="EMBL" id="PLT29944.1"/>
    </source>
</evidence>
<dbReference type="AlphaFoldDB" id="A0A2N5M6F2"/>
<evidence type="ECO:0000256" key="7">
    <source>
        <dbReference type="SAM" id="Phobius"/>
    </source>
</evidence>
<feature type="transmembrane region" description="Helical" evidence="7">
    <location>
        <begin position="145"/>
        <end position="169"/>
    </location>
</feature>
<keyword evidence="4 7" id="KW-0812">Transmembrane</keyword>
<protein>
    <submittedName>
        <fullName evidence="9">EamA family transporter</fullName>
    </submittedName>
</protein>
<dbReference type="EMBL" id="PGUY01000031">
    <property type="protein sequence ID" value="PLT29944.1"/>
    <property type="molecule type" value="Genomic_DNA"/>
</dbReference>
<keyword evidence="3" id="KW-1003">Cell membrane</keyword>